<dbReference type="EMBL" id="QCYY01002583">
    <property type="protein sequence ID" value="ROT69300.1"/>
    <property type="molecule type" value="Genomic_DNA"/>
</dbReference>
<comment type="caution">
    <text evidence="4">The sequence shown here is derived from an EMBL/GenBank/DDBJ whole genome shotgun (WGS) entry which is preliminary data.</text>
</comment>
<dbReference type="GO" id="GO:0008168">
    <property type="term" value="F:methyltransferase activity"/>
    <property type="evidence" value="ECO:0007669"/>
    <property type="project" value="UniProtKB-KW"/>
</dbReference>
<dbReference type="InterPro" id="IPR011990">
    <property type="entry name" value="TPR-like_helical_dom_sf"/>
</dbReference>
<proteinExistence type="predicted"/>
<dbReference type="InterPro" id="IPR052097">
    <property type="entry name" value="SET-MYND_domain_protein"/>
</dbReference>
<dbReference type="GO" id="GO:0005737">
    <property type="term" value="C:cytoplasm"/>
    <property type="evidence" value="ECO:0007669"/>
    <property type="project" value="TreeGrafter"/>
</dbReference>
<dbReference type="Proteomes" id="UP000283509">
    <property type="component" value="Unassembled WGS sequence"/>
</dbReference>
<dbReference type="GO" id="GO:0005634">
    <property type="term" value="C:nucleus"/>
    <property type="evidence" value="ECO:0007669"/>
    <property type="project" value="TreeGrafter"/>
</dbReference>
<evidence type="ECO:0000313" key="4">
    <source>
        <dbReference type="EMBL" id="ROT69300.1"/>
    </source>
</evidence>
<dbReference type="PANTHER" id="PTHR46165:SF2">
    <property type="entry name" value="SET AND MYND DOMAIN-CONTAINING PROTEIN 4"/>
    <property type="match status" value="1"/>
</dbReference>
<evidence type="ECO:0000313" key="5">
    <source>
        <dbReference type="Proteomes" id="UP000283509"/>
    </source>
</evidence>
<dbReference type="Gene3D" id="1.25.40.10">
    <property type="entry name" value="Tetratricopeptide repeat domain"/>
    <property type="match status" value="1"/>
</dbReference>
<evidence type="ECO:0000256" key="2">
    <source>
        <dbReference type="ARBA" id="ARBA00022679"/>
    </source>
</evidence>
<protein>
    <submittedName>
        <fullName evidence="4">Uncharacterized protein</fullName>
    </submittedName>
</protein>
<keyword evidence="3" id="KW-0949">S-adenosyl-L-methionine</keyword>
<reference evidence="4 5" key="1">
    <citation type="submission" date="2018-04" db="EMBL/GenBank/DDBJ databases">
        <authorList>
            <person name="Zhang X."/>
            <person name="Yuan J."/>
            <person name="Li F."/>
            <person name="Xiang J."/>
        </authorList>
    </citation>
    <scope>NUCLEOTIDE SEQUENCE [LARGE SCALE GENOMIC DNA]</scope>
    <source>
        <tissue evidence="4">Muscle</tissue>
    </source>
</reference>
<dbReference type="GO" id="GO:0042826">
    <property type="term" value="F:histone deacetylase binding"/>
    <property type="evidence" value="ECO:0007669"/>
    <property type="project" value="TreeGrafter"/>
</dbReference>
<organism evidence="4 5">
    <name type="scientific">Penaeus vannamei</name>
    <name type="common">Whiteleg shrimp</name>
    <name type="synonym">Litopenaeus vannamei</name>
    <dbReference type="NCBI Taxonomy" id="6689"/>
    <lineage>
        <taxon>Eukaryota</taxon>
        <taxon>Metazoa</taxon>
        <taxon>Ecdysozoa</taxon>
        <taxon>Arthropoda</taxon>
        <taxon>Crustacea</taxon>
        <taxon>Multicrustacea</taxon>
        <taxon>Malacostraca</taxon>
        <taxon>Eumalacostraca</taxon>
        <taxon>Eucarida</taxon>
        <taxon>Decapoda</taxon>
        <taxon>Dendrobranchiata</taxon>
        <taxon>Penaeoidea</taxon>
        <taxon>Penaeidae</taxon>
        <taxon>Penaeus</taxon>
    </lineage>
</organism>
<sequence length="195" mass="21888">MQAAWSGFHCEACNGVTTWTGDNKSTFGIIEEEGVLLCLQCHRLGRPHQHFIESCRLVIALQEQAEEDLQKGDIPSAITGLRKAIALGTKVYLAENQYFVSLQDTLARCLGEAGDYEGCCHELRKCLQVTESRYGAESVELGHELLKYSDALALALAGSKRHEDSLSKVRRRVDEIFTLNYGPHWKKYMGTEHKE</sequence>
<evidence type="ECO:0000256" key="1">
    <source>
        <dbReference type="ARBA" id="ARBA00022603"/>
    </source>
</evidence>
<dbReference type="STRING" id="6689.A0A423SYF4"/>
<dbReference type="SUPFAM" id="SSF48452">
    <property type="entry name" value="TPR-like"/>
    <property type="match status" value="1"/>
</dbReference>
<name>A0A423SYF4_PENVA</name>
<keyword evidence="1" id="KW-0489">Methyltransferase</keyword>
<reference evidence="4 5" key="2">
    <citation type="submission" date="2019-01" db="EMBL/GenBank/DDBJ databases">
        <title>The decoding of complex shrimp genome reveals the adaptation for benthos swimmer, frequently molting mechanism and breeding impact on genome.</title>
        <authorList>
            <person name="Sun Y."/>
            <person name="Gao Y."/>
            <person name="Yu Y."/>
        </authorList>
    </citation>
    <scope>NUCLEOTIDE SEQUENCE [LARGE SCALE GENOMIC DNA]</scope>
    <source>
        <tissue evidence="4">Muscle</tissue>
    </source>
</reference>
<dbReference type="OrthoDB" id="62495at2759"/>
<dbReference type="AlphaFoldDB" id="A0A423SYF4"/>
<dbReference type="GO" id="GO:0032259">
    <property type="term" value="P:methylation"/>
    <property type="evidence" value="ECO:0007669"/>
    <property type="project" value="UniProtKB-KW"/>
</dbReference>
<gene>
    <name evidence="4" type="ORF">C7M84_012494</name>
</gene>
<dbReference type="PANTHER" id="PTHR46165">
    <property type="entry name" value="SET AND MYND DOMAIN-CONTAINING PROTEIN 4"/>
    <property type="match status" value="1"/>
</dbReference>
<keyword evidence="5" id="KW-1185">Reference proteome</keyword>
<keyword evidence="2" id="KW-0808">Transferase</keyword>
<evidence type="ECO:0000256" key="3">
    <source>
        <dbReference type="ARBA" id="ARBA00022691"/>
    </source>
</evidence>
<accession>A0A423SYF4</accession>